<name>A0A2W7TVZ0_9FLAO</name>
<proteinExistence type="predicted"/>
<organism evidence="1 2">
    <name type="scientific">Flavobacterium aquariorum</name>
    <dbReference type="NCBI Taxonomy" id="2217670"/>
    <lineage>
        <taxon>Bacteria</taxon>
        <taxon>Pseudomonadati</taxon>
        <taxon>Bacteroidota</taxon>
        <taxon>Flavobacteriia</taxon>
        <taxon>Flavobacteriales</taxon>
        <taxon>Flavobacteriaceae</taxon>
        <taxon>Flavobacterium</taxon>
    </lineage>
</organism>
<dbReference type="AlphaFoldDB" id="A0A2W7TVZ0"/>
<accession>A0A2W7TVZ0</accession>
<dbReference type="Proteomes" id="UP000249177">
    <property type="component" value="Unassembled WGS sequence"/>
</dbReference>
<reference evidence="1 2" key="1">
    <citation type="submission" date="2018-06" db="EMBL/GenBank/DDBJ databases">
        <title>Flavobacterium sp IMCC34762, genome.</title>
        <authorList>
            <person name="Joung Y."/>
            <person name="Cho J."/>
            <person name="Song J."/>
        </authorList>
    </citation>
    <scope>NUCLEOTIDE SEQUENCE [LARGE SCALE GENOMIC DNA]</scope>
    <source>
        <strain evidence="1 2">IMCC34762</strain>
    </source>
</reference>
<dbReference type="EMBL" id="QKXH01000008">
    <property type="protein sequence ID" value="PZX92910.1"/>
    <property type="molecule type" value="Genomic_DNA"/>
</dbReference>
<sequence length="60" mass="6666">MGVTLRKTTGRALRSRFFLNCTAFKGGAIQKKSSTLIPHARKCKPIKLVQTTAIKKTNTF</sequence>
<keyword evidence="2" id="KW-1185">Reference proteome</keyword>
<gene>
    <name evidence="1" type="ORF">DOS84_13655</name>
</gene>
<comment type="caution">
    <text evidence="1">The sequence shown here is derived from an EMBL/GenBank/DDBJ whole genome shotgun (WGS) entry which is preliminary data.</text>
</comment>
<evidence type="ECO:0000313" key="1">
    <source>
        <dbReference type="EMBL" id="PZX92910.1"/>
    </source>
</evidence>
<evidence type="ECO:0000313" key="2">
    <source>
        <dbReference type="Proteomes" id="UP000249177"/>
    </source>
</evidence>
<protein>
    <submittedName>
        <fullName evidence="1">Uncharacterized protein</fullName>
    </submittedName>
</protein>